<keyword evidence="1" id="KW-0732">Signal</keyword>
<feature type="chain" id="PRO_5046701338" evidence="1">
    <location>
        <begin position="33"/>
        <end position="251"/>
    </location>
</feature>
<dbReference type="InterPro" id="IPR052022">
    <property type="entry name" value="26kDa_periplasmic_antigen"/>
</dbReference>
<name>A0ABS8CBH0_9BURK</name>
<gene>
    <name evidence="2" type="ORF">H0484_06450</name>
</gene>
<dbReference type="Pfam" id="PF04402">
    <property type="entry name" value="SIMPL"/>
    <property type="match status" value="1"/>
</dbReference>
<dbReference type="Proteomes" id="UP000776983">
    <property type="component" value="Unassembled WGS sequence"/>
</dbReference>
<dbReference type="Gene3D" id="3.30.110.170">
    <property type="entry name" value="Protein of unknown function (DUF541), domain 1"/>
    <property type="match status" value="1"/>
</dbReference>
<dbReference type="EMBL" id="JACDXW010000003">
    <property type="protein sequence ID" value="MCB5363386.1"/>
    <property type="molecule type" value="Genomic_DNA"/>
</dbReference>
<dbReference type="PANTHER" id="PTHR34387">
    <property type="entry name" value="SLR1258 PROTEIN"/>
    <property type="match status" value="1"/>
</dbReference>
<keyword evidence="3" id="KW-1185">Reference proteome</keyword>
<reference evidence="2 3" key="1">
    <citation type="submission" date="2020-07" db="EMBL/GenBank/DDBJ databases">
        <title>Pusillimonas sp. nov., isolated from poultry manure in Taiwan.</title>
        <authorList>
            <person name="Lin S.-Y."/>
            <person name="Tang Y.-S."/>
            <person name="Young C.-C."/>
        </authorList>
    </citation>
    <scope>NUCLEOTIDE SEQUENCE [LARGE SCALE GENOMIC DNA]</scope>
    <source>
        <strain evidence="2 3">CC-YST705</strain>
    </source>
</reference>
<accession>A0ABS8CBH0</accession>
<proteinExistence type="predicted"/>
<feature type="signal peptide" evidence="1">
    <location>
        <begin position="1"/>
        <end position="32"/>
    </location>
</feature>
<dbReference type="Gene3D" id="3.30.70.2970">
    <property type="entry name" value="Protein of unknown function (DUF541), domain 2"/>
    <property type="match status" value="1"/>
</dbReference>
<evidence type="ECO:0000313" key="2">
    <source>
        <dbReference type="EMBL" id="MCB5363386.1"/>
    </source>
</evidence>
<evidence type="ECO:0000313" key="3">
    <source>
        <dbReference type="Proteomes" id="UP000776983"/>
    </source>
</evidence>
<dbReference type="PANTHER" id="PTHR34387:SF1">
    <property type="entry name" value="PERIPLASMIC IMMUNOGENIC PROTEIN"/>
    <property type="match status" value="1"/>
</dbReference>
<protein>
    <submittedName>
        <fullName evidence="2">SIMPL domain-containing protein</fullName>
    </submittedName>
</protein>
<evidence type="ECO:0000256" key="1">
    <source>
        <dbReference type="SAM" id="SignalP"/>
    </source>
</evidence>
<comment type="caution">
    <text evidence="2">The sequence shown here is derived from an EMBL/GenBank/DDBJ whole genome shotgun (WGS) entry which is preliminary data.</text>
</comment>
<organism evidence="2 3">
    <name type="scientific">Mesopusillimonas faecipullorum</name>
    <dbReference type="NCBI Taxonomy" id="2755040"/>
    <lineage>
        <taxon>Bacteria</taxon>
        <taxon>Pseudomonadati</taxon>
        <taxon>Pseudomonadota</taxon>
        <taxon>Betaproteobacteria</taxon>
        <taxon>Burkholderiales</taxon>
        <taxon>Alcaligenaceae</taxon>
        <taxon>Mesopusillimonas</taxon>
    </lineage>
</organism>
<dbReference type="RefSeq" id="WP_226953737.1">
    <property type="nucleotide sequence ID" value="NZ_JACDXW010000003.1"/>
</dbReference>
<sequence length="251" mass="26589">MTLKNLKGKALPGLVLSASVAMLSMAASPAFAHDASPEAQGQAGLPQASFNAQVFETVAQDTVTIVLAAQTSEANQEAAQHKLTETLESAMKQAKAQSQVEVRSGNFRVWPHTDKQGKITSWKGTAELVLESTDFSAASKLSSQLSDRMPIAGMRFSVSKALRAKHEQALLKEAARAFQDRAQAVADSLGFKAYGIKNVDVGGSGYMPQPMPRMSVASAAFSEKSTAEVPVEPGTETITLSMQGTVYLLGK</sequence>
<dbReference type="InterPro" id="IPR007497">
    <property type="entry name" value="SIMPL/DUF541"/>
</dbReference>